<feature type="transmembrane region" description="Helical" evidence="1">
    <location>
        <begin position="55"/>
        <end position="79"/>
    </location>
</feature>
<evidence type="ECO:0000256" key="1">
    <source>
        <dbReference type="SAM" id="Phobius"/>
    </source>
</evidence>
<evidence type="ECO:0000313" key="2">
    <source>
        <dbReference type="EMBL" id="GLB35662.1"/>
    </source>
</evidence>
<evidence type="ECO:0000313" key="3">
    <source>
        <dbReference type="Proteomes" id="UP001063166"/>
    </source>
</evidence>
<keyword evidence="3" id="KW-1185">Reference proteome</keyword>
<keyword evidence="1" id="KW-0472">Membrane</keyword>
<comment type="caution">
    <text evidence="2">The sequence shown here is derived from an EMBL/GenBank/DDBJ whole genome shotgun (WGS) entry which is preliminary data.</text>
</comment>
<organism evidence="2 3">
    <name type="scientific">Lyophyllum shimeji</name>
    <name type="common">Hon-shimeji</name>
    <name type="synonym">Tricholoma shimeji</name>
    <dbReference type="NCBI Taxonomy" id="47721"/>
    <lineage>
        <taxon>Eukaryota</taxon>
        <taxon>Fungi</taxon>
        <taxon>Dikarya</taxon>
        <taxon>Basidiomycota</taxon>
        <taxon>Agaricomycotina</taxon>
        <taxon>Agaricomycetes</taxon>
        <taxon>Agaricomycetidae</taxon>
        <taxon>Agaricales</taxon>
        <taxon>Tricholomatineae</taxon>
        <taxon>Lyophyllaceae</taxon>
        <taxon>Lyophyllum</taxon>
    </lineage>
</organism>
<keyword evidence="1" id="KW-1133">Transmembrane helix</keyword>
<gene>
    <name evidence="2" type="ORF">LshimejAT787_0212270</name>
</gene>
<keyword evidence="1" id="KW-0812">Transmembrane</keyword>
<accession>A0A9P3PGK0</accession>
<proteinExistence type="predicted"/>
<reference evidence="2" key="1">
    <citation type="submission" date="2022-07" db="EMBL/GenBank/DDBJ databases">
        <title>The genome of Lyophyllum shimeji provides insight into the initial evolution of ectomycorrhizal fungal genome.</title>
        <authorList>
            <person name="Kobayashi Y."/>
            <person name="Shibata T."/>
            <person name="Hirakawa H."/>
            <person name="Shigenobu S."/>
            <person name="Nishiyama T."/>
            <person name="Yamada A."/>
            <person name="Hasebe M."/>
            <person name="Kawaguchi M."/>
        </authorList>
    </citation>
    <scope>NUCLEOTIDE SEQUENCE</scope>
    <source>
        <strain evidence="2">AT787</strain>
    </source>
</reference>
<sequence>MLAPRRDAPRSETLKPIKTRVILERNRGTPQGPIENRALDSLAAHIKAKVIQRHFAIFSLVVSLIYSYLSCVAVAKYAMSISSADTGSSCLTRRSPATANTVNSARVTRRAASLQDALKPAGNTANGRSNTPPTSTVSVLHARRLRGTNSYATEFSTYLYY</sequence>
<dbReference type="Proteomes" id="UP001063166">
    <property type="component" value="Unassembled WGS sequence"/>
</dbReference>
<dbReference type="EMBL" id="BRPK01000002">
    <property type="protein sequence ID" value="GLB35662.1"/>
    <property type="molecule type" value="Genomic_DNA"/>
</dbReference>
<protein>
    <submittedName>
        <fullName evidence="2">Uncharacterized protein</fullName>
    </submittedName>
</protein>
<dbReference type="AlphaFoldDB" id="A0A9P3PGK0"/>
<name>A0A9P3PGK0_LYOSH</name>